<gene>
    <name evidence="8" type="ORF">Pme01_60350</name>
</gene>
<dbReference type="GO" id="GO:0015074">
    <property type="term" value="P:DNA integration"/>
    <property type="evidence" value="ECO:0007669"/>
    <property type="project" value="UniProtKB-KW"/>
</dbReference>
<feature type="domain" description="Core-binding (CB)" evidence="7">
    <location>
        <begin position="55"/>
        <end position="134"/>
    </location>
</feature>
<evidence type="ECO:0000256" key="3">
    <source>
        <dbReference type="ARBA" id="ARBA00023125"/>
    </source>
</evidence>
<dbReference type="InterPro" id="IPR053876">
    <property type="entry name" value="Phage_int_M"/>
</dbReference>
<dbReference type="InterPro" id="IPR010998">
    <property type="entry name" value="Integrase_recombinase_N"/>
</dbReference>
<evidence type="ECO:0000313" key="9">
    <source>
        <dbReference type="Proteomes" id="UP000599074"/>
    </source>
</evidence>
<dbReference type="PANTHER" id="PTHR30629">
    <property type="entry name" value="PROPHAGE INTEGRASE"/>
    <property type="match status" value="1"/>
</dbReference>
<keyword evidence="9" id="KW-1185">Reference proteome</keyword>
<dbReference type="Pfam" id="PF22022">
    <property type="entry name" value="Phage_int_M"/>
    <property type="match status" value="1"/>
</dbReference>
<dbReference type="RefSeq" id="WP_168118229.1">
    <property type="nucleotide sequence ID" value="NZ_BOON01000078.1"/>
</dbReference>
<dbReference type="AlphaFoldDB" id="A0A8J3TGC5"/>
<dbReference type="InterPro" id="IPR002104">
    <property type="entry name" value="Integrase_catalytic"/>
</dbReference>
<evidence type="ECO:0000256" key="1">
    <source>
        <dbReference type="ARBA" id="ARBA00008857"/>
    </source>
</evidence>
<proteinExistence type="inferred from homology"/>
<comment type="similarity">
    <text evidence="1">Belongs to the 'phage' integrase family.</text>
</comment>
<dbReference type="EMBL" id="BOON01000078">
    <property type="protein sequence ID" value="GII26438.1"/>
    <property type="molecule type" value="Genomic_DNA"/>
</dbReference>
<evidence type="ECO:0000256" key="2">
    <source>
        <dbReference type="ARBA" id="ARBA00022908"/>
    </source>
</evidence>
<keyword evidence="2" id="KW-0229">DNA integration</keyword>
<dbReference type="PROSITE" id="PS51898">
    <property type="entry name" value="TYR_RECOMBINASE"/>
    <property type="match status" value="1"/>
</dbReference>
<feature type="domain" description="Tyr recombinase" evidence="6">
    <location>
        <begin position="154"/>
        <end position="350"/>
    </location>
</feature>
<dbReference type="Pfam" id="PF00589">
    <property type="entry name" value="Phage_integrase"/>
    <property type="match status" value="1"/>
</dbReference>
<evidence type="ECO:0000259" key="7">
    <source>
        <dbReference type="PROSITE" id="PS51900"/>
    </source>
</evidence>
<dbReference type="Proteomes" id="UP000599074">
    <property type="component" value="Unassembled WGS sequence"/>
</dbReference>
<dbReference type="InterPro" id="IPR044068">
    <property type="entry name" value="CB"/>
</dbReference>
<reference evidence="8" key="1">
    <citation type="submission" date="2021-01" db="EMBL/GenBank/DDBJ databases">
        <title>Whole genome shotgun sequence of Planosporangium mesophilum NBRC 109066.</title>
        <authorList>
            <person name="Komaki H."/>
            <person name="Tamura T."/>
        </authorList>
    </citation>
    <scope>NUCLEOTIDE SEQUENCE</scope>
    <source>
        <strain evidence="8">NBRC 109066</strain>
    </source>
</reference>
<evidence type="ECO:0000256" key="4">
    <source>
        <dbReference type="ARBA" id="ARBA00023172"/>
    </source>
</evidence>
<protein>
    <submittedName>
        <fullName evidence="8">DMT family permease</fullName>
    </submittedName>
</protein>
<sequence length="363" mass="41198">MAWIERHGSHYRVRYRYAGQTILDGRYDTVDAARARITQLDHLNRAVRQRLTTPPTLAEWVAAWLPAHLAGVATTAKYESMLRTHILPVFGDHRLDAITRNEVKAFARALADDLSPVTVRSIVTVLGLVLREAIDEHYLLFDPTARLRLRDGPSEPRPVATPAHVWRIAGRMPNLHARLLAFTAAYTGMRFGELAGLRRAHVHLDRAVIHVAADSGALHEVAGQRWLGPPKTKAAVRDIRLPPFLVDGLARLLSAHPYDTVFCADTGRWMWRTTFVERIWRPACDGCPDRDWEPIIEGFRFHDLRHTHRTWMDEDGIPEALKSQRLGHQLPGIRGVYAHATEPMQPPLLAALQQRWLDNGGHW</sequence>
<name>A0A8J3TGC5_9ACTN</name>
<organism evidence="8 9">
    <name type="scientific">Planosporangium mesophilum</name>
    <dbReference type="NCBI Taxonomy" id="689768"/>
    <lineage>
        <taxon>Bacteria</taxon>
        <taxon>Bacillati</taxon>
        <taxon>Actinomycetota</taxon>
        <taxon>Actinomycetes</taxon>
        <taxon>Micromonosporales</taxon>
        <taxon>Micromonosporaceae</taxon>
        <taxon>Planosporangium</taxon>
    </lineage>
</organism>
<keyword evidence="3 5" id="KW-0238">DNA-binding</keyword>
<dbReference type="Gene3D" id="1.10.150.130">
    <property type="match status" value="1"/>
</dbReference>
<dbReference type="PROSITE" id="PS51900">
    <property type="entry name" value="CB"/>
    <property type="match status" value="1"/>
</dbReference>
<evidence type="ECO:0000256" key="5">
    <source>
        <dbReference type="PROSITE-ProRule" id="PRU01248"/>
    </source>
</evidence>
<dbReference type="InterPro" id="IPR050808">
    <property type="entry name" value="Phage_Integrase"/>
</dbReference>
<dbReference type="GO" id="GO:0003677">
    <property type="term" value="F:DNA binding"/>
    <property type="evidence" value="ECO:0007669"/>
    <property type="project" value="UniProtKB-UniRule"/>
</dbReference>
<dbReference type="GO" id="GO:0006310">
    <property type="term" value="P:DNA recombination"/>
    <property type="evidence" value="ECO:0007669"/>
    <property type="project" value="UniProtKB-KW"/>
</dbReference>
<dbReference type="Gene3D" id="1.10.443.10">
    <property type="entry name" value="Intergrase catalytic core"/>
    <property type="match status" value="1"/>
</dbReference>
<keyword evidence="4" id="KW-0233">DNA recombination</keyword>
<dbReference type="SUPFAM" id="SSF56349">
    <property type="entry name" value="DNA breaking-rejoining enzymes"/>
    <property type="match status" value="1"/>
</dbReference>
<evidence type="ECO:0000313" key="8">
    <source>
        <dbReference type="EMBL" id="GII26438.1"/>
    </source>
</evidence>
<evidence type="ECO:0000259" key="6">
    <source>
        <dbReference type="PROSITE" id="PS51898"/>
    </source>
</evidence>
<accession>A0A8J3TGC5</accession>
<comment type="caution">
    <text evidence="8">The sequence shown here is derived from an EMBL/GenBank/DDBJ whole genome shotgun (WGS) entry which is preliminary data.</text>
</comment>
<dbReference type="CDD" id="cd01189">
    <property type="entry name" value="INT_ICEBs1_C_like"/>
    <property type="match status" value="1"/>
</dbReference>
<dbReference type="InterPro" id="IPR011010">
    <property type="entry name" value="DNA_brk_join_enz"/>
</dbReference>
<dbReference type="PANTHER" id="PTHR30629:SF2">
    <property type="entry name" value="PROPHAGE INTEGRASE INTS-RELATED"/>
    <property type="match status" value="1"/>
</dbReference>
<dbReference type="InterPro" id="IPR013762">
    <property type="entry name" value="Integrase-like_cat_sf"/>
</dbReference>